<reference evidence="1" key="1">
    <citation type="submission" date="2022-04" db="EMBL/GenBank/DDBJ databases">
        <title>Genome of the entomopathogenic fungus Entomophthora muscae.</title>
        <authorList>
            <person name="Elya C."/>
            <person name="Lovett B.R."/>
            <person name="Lee E."/>
            <person name="Macias A.M."/>
            <person name="Hajek A.E."/>
            <person name="De Bivort B.L."/>
            <person name="Kasson M.T."/>
            <person name="De Fine Licht H.H."/>
            <person name="Stajich J.E."/>
        </authorList>
    </citation>
    <scope>NUCLEOTIDE SEQUENCE</scope>
    <source>
        <strain evidence="1">Berkeley</strain>
    </source>
</reference>
<organism evidence="1 2">
    <name type="scientific">Entomophthora muscae</name>
    <dbReference type="NCBI Taxonomy" id="34485"/>
    <lineage>
        <taxon>Eukaryota</taxon>
        <taxon>Fungi</taxon>
        <taxon>Fungi incertae sedis</taxon>
        <taxon>Zoopagomycota</taxon>
        <taxon>Entomophthoromycotina</taxon>
        <taxon>Entomophthoromycetes</taxon>
        <taxon>Entomophthorales</taxon>
        <taxon>Entomophthoraceae</taxon>
        <taxon>Entomophthora</taxon>
    </lineage>
</organism>
<accession>A0ACC2UB83</accession>
<keyword evidence="2" id="KW-1185">Reference proteome</keyword>
<gene>
    <name evidence="1" type="ORF">DSO57_1027511</name>
</gene>
<name>A0ACC2UB83_9FUNG</name>
<comment type="caution">
    <text evidence="1">The sequence shown here is derived from an EMBL/GenBank/DDBJ whole genome shotgun (WGS) entry which is preliminary data.</text>
</comment>
<dbReference type="Proteomes" id="UP001165960">
    <property type="component" value="Unassembled WGS sequence"/>
</dbReference>
<protein>
    <submittedName>
        <fullName evidence="1">Uncharacterized protein</fullName>
    </submittedName>
</protein>
<sequence>MNHLIFTAVLTACLGIGGYQQSSEFFGPSTEGLGYDPYHDPGQLNSLNTGPWLPLVSPPFDTLHSHVYFCLLHPHLLCRELWTLQHTHQSIILANDSVSHNHRLGGFPVLQFATIHTPSGAHHSRKASPPLLWPLQDCEANRRSGYKLELPPTWKIHNVFHQSLLFKKDGTSLPHQKIKTKPPPIQEGRSTEYKVEYIHRHRLHYKTPQYYVKWAGYPPQRKHLGNDLQPT</sequence>
<proteinExistence type="predicted"/>
<evidence type="ECO:0000313" key="2">
    <source>
        <dbReference type="Proteomes" id="UP001165960"/>
    </source>
</evidence>
<dbReference type="EMBL" id="QTSX02000878">
    <property type="protein sequence ID" value="KAJ9084138.1"/>
    <property type="molecule type" value="Genomic_DNA"/>
</dbReference>
<evidence type="ECO:0000313" key="1">
    <source>
        <dbReference type="EMBL" id="KAJ9084138.1"/>
    </source>
</evidence>